<comment type="caution">
    <text evidence="1">The sequence shown here is derived from an EMBL/GenBank/DDBJ whole genome shotgun (WGS) entry which is preliminary data.</text>
</comment>
<protein>
    <submittedName>
        <fullName evidence="1">Uncharacterized protein</fullName>
    </submittedName>
</protein>
<evidence type="ECO:0000313" key="1">
    <source>
        <dbReference type="EMBL" id="KAE9605366.1"/>
    </source>
</evidence>
<evidence type="ECO:0000313" key="2">
    <source>
        <dbReference type="Proteomes" id="UP000447434"/>
    </source>
</evidence>
<sequence>MVLKLNCWLTHHLCYHGKMFYFAYTSKFNHLYNSFHLLFLHCNLHHTHLSPYISLERICS</sequence>
<gene>
    <name evidence="1" type="ORF">Lalb_Chr10g0096561</name>
</gene>
<reference evidence="2" key="1">
    <citation type="journal article" date="2020" name="Nat. Commun.">
        <title>Genome sequence of the cluster root forming white lupin.</title>
        <authorList>
            <person name="Hufnagel B."/>
            <person name="Marques A."/>
            <person name="Soriano A."/>
            <person name="Marques L."/>
            <person name="Divol F."/>
            <person name="Doumas P."/>
            <person name="Sallet E."/>
            <person name="Mancinotti D."/>
            <person name="Carrere S."/>
            <person name="Marande W."/>
            <person name="Arribat S."/>
            <person name="Keller J."/>
            <person name="Huneau C."/>
            <person name="Blein T."/>
            <person name="Aime D."/>
            <person name="Laguerre M."/>
            <person name="Taylor J."/>
            <person name="Schubert V."/>
            <person name="Nelson M."/>
            <person name="Geu-Flores F."/>
            <person name="Crespi M."/>
            <person name="Gallardo-Guerrero K."/>
            <person name="Delaux P.-M."/>
            <person name="Salse J."/>
            <person name="Berges H."/>
            <person name="Guyot R."/>
            <person name="Gouzy J."/>
            <person name="Peret B."/>
        </authorList>
    </citation>
    <scope>NUCLEOTIDE SEQUENCE [LARGE SCALE GENOMIC DNA]</scope>
    <source>
        <strain evidence="2">cv. Amiga</strain>
    </source>
</reference>
<dbReference type="AlphaFoldDB" id="A0A6A4PVP9"/>
<keyword evidence="2" id="KW-1185">Reference proteome</keyword>
<proteinExistence type="predicted"/>
<accession>A0A6A4PVP9</accession>
<organism evidence="1 2">
    <name type="scientific">Lupinus albus</name>
    <name type="common">White lupine</name>
    <name type="synonym">Lupinus termis</name>
    <dbReference type="NCBI Taxonomy" id="3870"/>
    <lineage>
        <taxon>Eukaryota</taxon>
        <taxon>Viridiplantae</taxon>
        <taxon>Streptophyta</taxon>
        <taxon>Embryophyta</taxon>
        <taxon>Tracheophyta</taxon>
        <taxon>Spermatophyta</taxon>
        <taxon>Magnoliopsida</taxon>
        <taxon>eudicotyledons</taxon>
        <taxon>Gunneridae</taxon>
        <taxon>Pentapetalae</taxon>
        <taxon>rosids</taxon>
        <taxon>fabids</taxon>
        <taxon>Fabales</taxon>
        <taxon>Fabaceae</taxon>
        <taxon>Papilionoideae</taxon>
        <taxon>50 kb inversion clade</taxon>
        <taxon>genistoids sensu lato</taxon>
        <taxon>core genistoids</taxon>
        <taxon>Genisteae</taxon>
        <taxon>Lupinus</taxon>
    </lineage>
</organism>
<dbReference type="EMBL" id="WOCE01000010">
    <property type="protein sequence ID" value="KAE9605366.1"/>
    <property type="molecule type" value="Genomic_DNA"/>
</dbReference>
<dbReference type="Proteomes" id="UP000447434">
    <property type="component" value="Chromosome 10"/>
</dbReference>
<name>A0A6A4PVP9_LUPAL</name>